<name>A0AAV4Q4A3_9ARAC</name>
<gene>
    <name evidence="2" type="ORF">CDAR_316991</name>
</gene>
<protein>
    <submittedName>
        <fullName evidence="2">Uncharacterized protein</fullName>
    </submittedName>
</protein>
<dbReference type="EMBL" id="BPLQ01003893">
    <property type="protein sequence ID" value="GIY04117.1"/>
    <property type="molecule type" value="Genomic_DNA"/>
</dbReference>
<dbReference type="Proteomes" id="UP001054837">
    <property type="component" value="Unassembled WGS sequence"/>
</dbReference>
<comment type="caution">
    <text evidence="2">The sequence shown here is derived from an EMBL/GenBank/DDBJ whole genome shotgun (WGS) entry which is preliminary data.</text>
</comment>
<feature type="signal peptide" evidence="1">
    <location>
        <begin position="1"/>
        <end position="17"/>
    </location>
</feature>
<keyword evidence="1" id="KW-0732">Signal</keyword>
<sequence length="102" mass="11373">MANAEFFLCAFCSLCSLYLPAIEKKKTSEGTHPSINDRVFGKVTTSAEDHPLSSQKALFRMSAESDARLNLTSASRYAEEVQHEETDSSRNFCDITARFTVN</sequence>
<evidence type="ECO:0000313" key="3">
    <source>
        <dbReference type="Proteomes" id="UP001054837"/>
    </source>
</evidence>
<dbReference type="AlphaFoldDB" id="A0AAV4Q4A3"/>
<reference evidence="2 3" key="1">
    <citation type="submission" date="2021-06" db="EMBL/GenBank/DDBJ databases">
        <title>Caerostris darwini draft genome.</title>
        <authorList>
            <person name="Kono N."/>
            <person name="Arakawa K."/>
        </authorList>
    </citation>
    <scope>NUCLEOTIDE SEQUENCE [LARGE SCALE GENOMIC DNA]</scope>
</reference>
<evidence type="ECO:0000313" key="2">
    <source>
        <dbReference type="EMBL" id="GIY04117.1"/>
    </source>
</evidence>
<keyword evidence="3" id="KW-1185">Reference proteome</keyword>
<feature type="chain" id="PRO_5043864944" evidence="1">
    <location>
        <begin position="18"/>
        <end position="102"/>
    </location>
</feature>
<organism evidence="2 3">
    <name type="scientific">Caerostris darwini</name>
    <dbReference type="NCBI Taxonomy" id="1538125"/>
    <lineage>
        <taxon>Eukaryota</taxon>
        <taxon>Metazoa</taxon>
        <taxon>Ecdysozoa</taxon>
        <taxon>Arthropoda</taxon>
        <taxon>Chelicerata</taxon>
        <taxon>Arachnida</taxon>
        <taxon>Araneae</taxon>
        <taxon>Araneomorphae</taxon>
        <taxon>Entelegynae</taxon>
        <taxon>Araneoidea</taxon>
        <taxon>Araneidae</taxon>
        <taxon>Caerostris</taxon>
    </lineage>
</organism>
<proteinExistence type="predicted"/>
<evidence type="ECO:0000256" key="1">
    <source>
        <dbReference type="SAM" id="SignalP"/>
    </source>
</evidence>
<accession>A0AAV4Q4A3</accession>